<evidence type="ECO:0000313" key="2">
    <source>
        <dbReference type="Proteomes" id="UP000886998"/>
    </source>
</evidence>
<name>A0A8X6JZL2_9ARAC</name>
<proteinExistence type="predicted"/>
<comment type="caution">
    <text evidence="1">The sequence shown here is derived from an EMBL/GenBank/DDBJ whole genome shotgun (WGS) entry which is preliminary data.</text>
</comment>
<dbReference type="Proteomes" id="UP000886998">
    <property type="component" value="Unassembled WGS sequence"/>
</dbReference>
<organism evidence="1 2">
    <name type="scientific">Trichonephila inaurata madagascariensis</name>
    <dbReference type="NCBI Taxonomy" id="2747483"/>
    <lineage>
        <taxon>Eukaryota</taxon>
        <taxon>Metazoa</taxon>
        <taxon>Ecdysozoa</taxon>
        <taxon>Arthropoda</taxon>
        <taxon>Chelicerata</taxon>
        <taxon>Arachnida</taxon>
        <taxon>Araneae</taxon>
        <taxon>Araneomorphae</taxon>
        <taxon>Entelegynae</taxon>
        <taxon>Araneoidea</taxon>
        <taxon>Nephilidae</taxon>
        <taxon>Trichonephila</taxon>
        <taxon>Trichonephila inaurata</taxon>
    </lineage>
</organism>
<reference evidence="1" key="1">
    <citation type="submission" date="2020-08" db="EMBL/GenBank/DDBJ databases">
        <title>Multicomponent nature underlies the extraordinary mechanical properties of spider dragline silk.</title>
        <authorList>
            <person name="Kono N."/>
            <person name="Nakamura H."/>
            <person name="Mori M."/>
            <person name="Yoshida Y."/>
            <person name="Ohtoshi R."/>
            <person name="Malay A.D."/>
            <person name="Moran D.A.P."/>
            <person name="Tomita M."/>
            <person name="Numata K."/>
            <person name="Arakawa K."/>
        </authorList>
    </citation>
    <scope>NUCLEOTIDE SEQUENCE</scope>
</reference>
<dbReference type="EMBL" id="BMAV01026275">
    <property type="protein sequence ID" value="GFS48833.1"/>
    <property type="molecule type" value="Genomic_DNA"/>
</dbReference>
<protein>
    <submittedName>
        <fullName evidence="1">Calcitonin gene-related peptide type 1 receptor</fullName>
    </submittedName>
</protein>
<dbReference type="AlphaFoldDB" id="A0A8X6JZL2"/>
<sequence length="95" mass="11069">MNVQLYGIRAQSSSVVFFSSSFRTKLQQRGIWLLNPETNERYEPSYQNRSSPIFKTFRTSKQINLWINCCEAAVECCETMRETPLQTGKAFSLFQ</sequence>
<accession>A0A8X6JZL2</accession>
<keyword evidence="2" id="KW-1185">Reference proteome</keyword>
<gene>
    <name evidence="1" type="primary">calcrla_1</name>
    <name evidence="1" type="ORF">TNIN_327311</name>
</gene>
<evidence type="ECO:0000313" key="1">
    <source>
        <dbReference type="EMBL" id="GFS48833.1"/>
    </source>
</evidence>
<keyword evidence="1" id="KW-0675">Receptor</keyword>